<accession>A0A1B4LIJ8</accession>
<dbReference type="RefSeq" id="WP_069239658.1">
    <property type="nucleotide sequence ID" value="NZ_CP013421.1"/>
</dbReference>
<organism evidence="1 2">
    <name type="scientific">Burkholderia ubonensis</name>
    <dbReference type="NCBI Taxonomy" id="101571"/>
    <lineage>
        <taxon>Bacteria</taxon>
        <taxon>Pseudomonadati</taxon>
        <taxon>Pseudomonadota</taxon>
        <taxon>Betaproteobacteria</taxon>
        <taxon>Burkholderiales</taxon>
        <taxon>Burkholderiaceae</taxon>
        <taxon>Burkholderia</taxon>
        <taxon>Burkholderia cepacia complex</taxon>
    </lineage>
</organism>
<reference evidence="1 2" key="1">
    <citation type="submission" date="2015-12" db="EMBL/GenBank/DDBJ databases">
        <title>Diversity of Burkholderia near neighbor genomes.</title>
        <authorList>
            <person name="Sahl J."/>
            <person name="Wagner D."/>
            <person name="Keim P."/>
        </authorList>
    </citation>
    <scope>NUCLEOTIDE SEQUENCE [LARGE SCALE GENOMIC DNA]</scope>
    <source>
        <strain evidence="1 2">MSMB0783</strain>
    </source>
</reference>
<dbReference type="EMBL" id="CP013421">
    <property type="protein sequence ID" value="AOJ77043.1"/>
    <property type="molecule type" value="Genomic_DNA"/>
</dbReference>
<name>A0A1B4LIJ8_9BURK</name>
<sequence length="285" mass="32403">MLPDNLKDAILSHVGGRTEILGSQLGYFIRRTAPDWNLKADYGSLREFVESELSDVLIHVGKQGGDDIYRMHRADEPGLARLTGDDRTLWSLFNNPQREGRIFVRPDGLWVVRNGSAAPDDGRELARIAEEEYRTLLVSLAEQIPMDLRDRFSEILSSSDKTPWSEVLNLLRKSGNSRVGKELEQKRIEYVFSEFKRRLGVLGLTPQQIDDHEVTLNASNGRGHLSDRNTRTHLQSVLSVDSRHPTDEKLLREIAKKAIDEMSAEQIRQLNLPLGHVWDAFLASR</sequence>
<dbReference type="Proteomes" id="UP000243680">
    <property type="component" value="Chromosome 3"/>
</dbReference>
<proteinExistence type="predicted"/>
<gene>
    <name evidence="1" type="ORF">WJ35_18630</name>
</gene>
<evidence type="ECO:0000313" key="1">
    <source>
        <dbReference type="EMBL" id="AOJ77043.1"/>
    </source>
</evidence>
<dbReference type="AlphaFoldDB" id="A0A1B4LIJ8"/>
<protein>
    <submittedName>
        <fullName evidence="1">Uncharacterized protein</fullName>
    </submittedName>
</protein>
<evidence type="ECO:0000313" key="2">
    <source>
        <dbReference type="Proteomes" id="UP000243680"/>
    </source>
</evidence>